<dbReference type="AlphaFoldDB" id="A0A395JND2"/>
<keyword evidence="1" id="KW-1133">Transmembrane helix</keyword>
<dbReference type="PROSITE" id="PS50006">
    <property type="entry name" value="FHA_DOMAIN"/>
    <property type="match status" value="1"/>
</dbReference>
<accession>A0A395JND2</accession>
<dbReference type="SUPFAM" id="SSF49879">
    <property type="entry name" value="SMAD/FHA domain"/>
    <property type="match status" value="1"/>
</dbReference>
<name>A0A395JND2_9GAMM</name>
<dbReference type="Pfam" id="PF16697">
    <property type="entry name" value="Yop-YscD_cpl"/>
    <property type="match status" value="1"/>
</dbReference>
<feature type="transmembrane region" description="Helical" evidence="1">
    <location>
        <begin position="126"/>
        <end position="146"/>
    </location>
</feature>
<reference evidence="3 4" key="1">
    <citation type="submission" date="2018-06" db="EMBL/GenBank/DDBJ databases">
        <title>Genomic Encyclopedia of Type Strains, Phase IV (KMG-IV): sequencing the most valuable type-strain genomes for metagenomic binning, comparative biology and taxonomic classification.</title>
        <authorList>
            <person name="Goeker M."/>
        </authorList>
    </citation>
    <scope>NUCLEOTIDE SEQUENCE [LARGE SCALE GENOMIC DNA]</scope>
    <source>
        <strain evidence="3 4">DSM 24032</strain>
    </source>
</reference>
<evidence type="ECO:0000313" key="3">
    <source>
        <dbReference type="EMBL" id="RBP52803.1"/>
    </source>
</evidence>
<dbReference type="RefSeq" id="WP_113952422.1">
    <property type="nucleotide sequence ID" value="NZ_QNRT01000001.1"/>
</dbReference>
<evidence type="ECO:0000313" key="4">
    <source>
        <dbReference type="Proteomes" id="UP000253083"/>
    </source>
</evidence>
<sequence>MRKLVVKIADKSGERLERVILKSRGLAIGRAWDSDIIIQDKFVDPDHLSLSLGDGDALQITDLNSTNGSSVAGRMLNANSVSYRLGDKIRVGDTTLQIFDQAVGVEVTAIRSNWFLLSDRFKTWPAFLALTAVAALVHFLSSWMFAVKPVNFNEAMSILLQMLIVLAAWSLILGFTSKLIRGESNIRAFWILGCIALILLEIVNFTLMLVRFNLQHNQFGDWLSLTVFCVLGVVVMVGVLTYSTHLRKRTQWVSASLVVVAVLLLTKSDDLLKQDHERWSAQSDTEATTLPPAMLWRRPVTLDEFQAKTDSLFEFDIEPLERSELK</sequence>
<dbReference type="InterPro" id="IPR000253">
    <property type="entry name" value="FHA_dom"/>
</dbReference>
<dbReference type="EMBL" id="QNRT01000001">
    <property type="protein sequence ID" value="RBP52803.1"/>
    <property type="molecule type" value="Genomic_DNA"/>
</dbReference>
<protein>
    <submittedName>
        <fullName evidence="3">Type III secretion system (T3SS) inner membrane Yop/YscD-like protein</fullName>
    </submittedName>
</protein>
<evidence type="ECO:0000256" key="1">
    <source>
        <dbReference type="SAM" id="Phobius"/>
    </source>
</evidence>
<comment type="caution">
    <text evidence="3">The sequence shown here is derived from an EMBL/GenBank/DDBJ whole genome shotgun (WGS) entry which is preliminary data.</text>
</comment>
<dbReference type="InterPro" id="IPR008984">
    <property type="entry name" value="SMAD_FHA_dom_sf"/>
</dbReference>
<dbReference type="CDD" id="cd00060">
    <property type="entry name" value="FHA"/>
    <property type="match status" value="1"/>
</dbReference>
<feature type="transmembrane region" description="Helical" evidence="1">
    <location>
        <begin position="188"/>
        <end position="210"/>
    </location>
</feature>
<feature type="domain" description="FHA" evidence="2">
    <location>
        <begin position="26"/>
        <end position="76"/>
    </location>
</feature>
<feature type="transmembrane region" description="Helical" evidence="1">
    <location>
        <begin position="222"/>
        <end position="242"/>
    </location>
</feature>
<feature type="transmembrane region" description="Helical" evidence="1">
    <location>
        <begin position="158"/>
        <end position="176"/>
    </location>
</feature>
<dbReference type="InterPro" id="IPR032030">
    <property type="entry name" value="YscD_cytoplasmic_dom"/>
</dbReference>
<organism evidence="3 4">
    <name type="scientific">Arenicella xantha</name>
    <dbReference type="NCBI Taxonomy" id="644221"/>
    <lineage>
        <taxon>Bacteria</taxon>
        <taxon>Pseudomonadati</taxon>
        <taxon>Pseudomonadota</taxon>
        <taxon>Gammaproteobacteria</taxon>
        <taxon>Arenicellales</taxon>
        <taxon>Arenicellaceae</taxon>
        <taxon>Arenicella</taxon>
    </lineage>
</organism>
<proteinExistence type="predicted"/>
<dbReference type="Gene3D" id="2.60.200.20">
    <property type="match status" value="1"/>
</dbReference>
<dbReference type="SMART" id="SM00240">
    <property type="entry name" value="FHA"/>
    <property type="match status" value="1"/>
</dbReference>
<keyword evidence="1" id="KW-0472">Membrane</keyword>
<evidence type="ECO:0000259" key="2">
    <source>
        <dbReference type="PROSITE" id="PS50006"/>
    </source>
</evidence>
<dbReference type="Proteomes" id="UP000253083">
    <property type="component" value="Unassembled WGS sequence"/>
</dbReference>
<dbReference type="InParanoid" id="A0A395JND2"/>
<keyword evidence="1" id="KW-0812">Transmembrane</keyword>
<gene>
    <name evidence="3" type="ORF">DFR28_101187</name>
</gene>
<keyword evidence="4" id="KW-1185">Reference proteome</keyword>
<dbReference type="OrthoDB" id="5762105at2"/>